<evidence type="ECO:0000259" key="1">
    <source>
        <dbReference type="Pfam" id="PF01261"/>
    </source>
</evidence>
<dbReference type="Pfam" id="PF01261">
    <property type="entry name" value="AP_endonuc_2"/>
    <property type="match status" value="1"/>
</dbReference>
<feature type="domain" description="Xylose isomerase-like TIM barrel" evidence="1">
    <location>
        <begin position="120"/>
        <end position="282"/>
    </location>
</feature>
<evidence type="ECO:0000313" key="5">
    <source>
        <dbReference type="Proteomes" id="UP000322315"/>
    </source>
</evidence>
<dbReference type="EMBL" id="VMBF01000002">
    <property type="protein sequence ID" value="TSJ80451.1"/>
    <property type="molecule type" value="Genomic_DNA"/>
</dbReference>
<name>A0A5M7BA40_9FLAO</name>
<keyword evidence="4" id="KW-1185">Reference proteome</keyword>
<dbReference type="Proteomes" id="UP000322315">
    <property type="component" value="Unassembled WGS sequence"/>
</dbReference>
<proteinExistence type="predicted"/>
<dbReference type="InterPro" id="IPR036237">
    <property type="entry name" value="Xyl_isomerase-like_sf"/>
</dbReference>
<evidence type="ECO:0000313" key="2">
    <source>
        <dbReference type="EMBL" id="KAA5826413.1"/>
    </source>
</evidence>
<dbReference type="RefSeq" id="WP_144115822.1">
    <property type="nucleotide sequence ID" value="NZ_JACHGE010000004.1"/>
</dbReference>
<gene>
    <name evidence="2" type="ORF">F2B50_06235</name>
    <name evidence="3" type="ORF">FPF71_06235</name>
</gene>
<reference evidence="2" key="3">
    <citation type="submission" date="2019-09" db="EMBL/GenBank/DDBJ databases">
        <authorList>
            <person name="Zhang D.-C."/>
        </authorList>
    </citation>
    <scope>NUCLEOTIDE SEQUENCE</scope>
    <source>
        <strain evidence="2">RU-4-M-4</strain>
    </source>
</reference>
<comment type="caution">
    <text evidence="2">The sequence shown here is derived from an EMBL/GenBank/DDBJ whole genome shotgun (WGS) entry which is preliminary data.</text>
</comment>
<keyword evidence="2" id="KW-0413">Isomerase</keyword>
<dbReference type="Proteomes" id="UP000315145">
    <property type="component" value="Unassembled WGS sequence"/>
</dbReference>
<sequence>MVSKNRRDFVKKSALAIGAIPMLGFSNSALQWVNDSGNNDLSVNIFSKHLQFLDYKTTGEMSASMGFSGVDLTVRPKGHVLPEHVKVDLPKAIADIKVGGSQCNMITTSVENVNNPLDVDVIKTAAKCGINFYRTNWFKYLEGETLEASINFYKKQVKALSELNAQHNIVGCYQNHAGVKVGASFWEVKAILELANTTFFGTQYDIRHAVVEGGNSWVNGLNLLQDYIKVIVLKDFKWGLVKGQWKIVNVPIGEGMVDFDTYFKILKKYKLKPPVSLHLEYDLGGAEKGQDKISVDKKVVFDAMKKDLSTVQKMWNQA</sequence>
<reference evidence="2 5" key="1">
    <citation type="journal article" date="2015" name="Int. J. Syst. Evol. Microbiol.">
        <title>Algibacter amylolyticus sp. nov., isolated from intertidal sediment.</title>
        <authorList>
            <person name="Zhang D.C."/>
            <person name="Wu J."/>
            <person name="Neuner K."/>
            <person name="Yao J."/>
            <person name="Margesin R."/>
        </authorList>
    </citation>
    <scope>NUCLEOTIDE SEQUENCE [LARGE SCALE GENOMIC DNA]</scope>
    <source>
        <strain evidence="2 5">RU-4-M-4</strain>
    </source>
</reference>
<accession>A0A5M7BA40</accession>
<evidence type="ECO:0000313" key="4">
    <source>
        <dbReference type="Proteomes" id="UP000315145"/>
    </source>
</evidence>
<protein>
    <submittedName>
        <fullName evidence="2">Sugar phosphate isomerase/epimerase</fullName>
    </submittedName>
</protein>
<dbReference type="InterPro" id="IPR013022">
    <property type="entry name" value="Xyl_isomerase-like_TIM-brl"/>
</dbReference>
<evidence type="ECO:0000313" key="3">
    <source>
        <dbReference type="EMBL" id="TSJ80451.1"/>
    </source>
</evidence>
<dbReference type="SUPFAM" id="SSF51658">
    <property type="entry name" value="Xylose isomerase-like"/>
    <property type="match status" value="1"/>
</dbReference>
<dbReference type="Gene3D" id="3.20.20.150">
    <property type="entry name" value="Divalent-metal-dependent TIM barrel enzymes"/>
    <property type="match status" value="1"/>
</dbReference>
<dbReference type="GO" id="GO:0016853">
    <property type="term" value="F:isomerase activity"/>
    <property type="evidence" value="ECO:0007669"/>
    <property type="project" value="UniProtKB-KW"/>
</dbReference>
<dbReference type="AlphaFoldDB" id="A0A5M7BA40"/>
<dbReference type="EMBL" id="VWRS01000002">
    <property type="protein sequence ID" value="KAA5826413.1"/>
    <property type="molecule type" value="Genomic_DNA"/>
</dbReference>
<dbReference type="OrthoDB" id="2561798at2"/>
<organism evidence="2 5">
    <name type="scientific">Algibacter amylolyticus</name>
    <dbReference type="NCBI Taxonomy" id="1608400"/>
    <lineage>
        <taxon>Bacteria</taxon>
        <taxon>Pseudomonadati</taxon>
        <taxon>Bacteroidota</taxon>
        <taxon>Flavobacteriia</taxon>
        <taxon>Flavobacteriales</taxon>
        <taxon>Flavobacteriaceae</taxon>
        <taxon>Algibacter</taxon>
    </lineage>
</organism>
<reference evidence="3 4" key="2">
    <citation type="submission" date="2019-07" db="EMBL/GenBank/DDBJ databases">
        <title>Algibacter marinivivus sp. nov., isolated from the surface of a marine red alga.</title>
        <authorList>
            <person name="Zhong X."/>
            <person name="Xu W."/>
            <person name="Zhang Y."/>
            <person name="Zhang Q."/>
            <person name="Du Z."/>
        </authorList>
    </citation>
    <scope>NUCLEOTIDE SEQUENCE [LARGE SCALE GENOMIC DNA]</scope>
    <source>
        <strain evidence="3 4">RU-4-M-4</strain>
    </source>
</reference>